<dbReference type="PROSITE" id="PS00061">
    <property type="entry name" value="ADH_SHORT"/>
    <property type="match status" value="1"/>
</dbReference>
<evidence type="ECO:0000256" key="1">
    <source>
        <dbReference type="ARBA" id="ARBA00006484"/>
    </source>
</evidence>
<reference evidence="5" key="1">
    <citation type="journal article" date="2019" name="Int. J. Syst. Evol. Microbiol.">
        <title>The Global Catalogue of Microorganisms (GCM) 10K type strain sequencing project: providing services to taxonomists for standard genome sequencing and annotation.</title>
        <authorList>
            <consortium name="The Broad Institute Genomics Platform"/>
            <consortium name="The Broad Institute Genome Sequencing Center for Infectious Disease"/>
            <person name="Wu L."/>
            <person name="Ma J."/>
        </authorList>
    </citation>
    <scope>NUCLEOTIDE SEQUENCE [LARGE SCALE GENOMIC DNA]</scope>
    <source>
        <strain evidence="5">CGMCC 4.7643</strain>
    </source>
</reference>
<dbReference type="SMART" id="SM00822">
    <property type="entry name" value="PKS_KR"/>
    <property type="match status" value="1"/>
</dbReference>
<name>A0ABW5GWH9_9PSEU</name>
<dbReference type="SUPFAM" id="SSF51735">
    <property type="entry name" value="NAD(P)-binding Rossmann-fold domains"/>
    <property type="match status" value="1"/>
</dbReference>
<dbReference type="PANTHER" id="PTHR24321">
    <property type="entry name" value="DEHYDROGENASES, SHORT CHAIN"/>
    <property type="match status" value="1"/>
</dbReference>
<dbReference type="NCBIfam" id="NF005559">
    <property type="entry name" value="PRK07231.1"/>
    <property type="match status" value="1"/>
</dbReference>
<dbReference type="PANTHER" id="PTHR24321:SF14">
    <property type="entry name" value="SHORT-CHAIN TYPE DEHYDROGENASE_REDUCTASE BLR2146-RELATED"/>
    <property type="match status" value="1"/>
</dbReference>
<sequence length="258" mass="25942">MRFDGKVALVSGGGSGIGAATARLLAERGAAVGVADLDAAAAGEVAASIVATGGQAVSVPCDIRDAASVAAAVESISDFLGGLDVLAQCAGIVRYGTVVDTPETDWDAVLETNVKGLYLLAKHCVPRLRERGGGAIVSVSSAQAFASQPLVASYTASKAALVALTKTLAIDHGPDGVRVNCVAPGSVRTAMLEDSARQFAGGDTEKAFAEWGRRHVIGRVIEPREVAAAIAFLASSEASAITGTTLLVDGGLTARLAV</sequence>
<accession>A0ABW5GWH9</accession>
<dbReference type="PRINTS" id="PR00080">
    <property type="entry name" value="SDRFAMILY"/>
</dbReference>
<dbReference type="CDD" id="cd05233">
    <property type="entry name" value="SDR_c"/>
    <property type="match status" value="1"/>
</dbReference>
<dbReference type="InterPro" id="IPR036291">
    <property type="entry name" value="NAD(P)-bd_dom_sf"/>
</dbReference>
<protein>
    <submittedName>
        <fullName evidence="4">SDR family NAD(P)-dependent oxidoreductase</fullName>
        <ecNumber evidence="4">1.1.1.-</ecNumber>
    </submittedName>
</protein>
<keyword evidence="2 4" id="KW-0560">Oxidoreductase</keyword>
<comment type="caution">
    <text evidence="4">The sequence shown here is derived from an EMBL/GenBank/DDBJ whole genome shotgun (WGS) entry which is preliminary data.</text>
</comment>
<organism evidence="4 5">
    <name type="scientific">Amycolatopsis samaneae</name>
    <dbReference type="NCBI Taxonomy" id="664691"/>
    <lineage>
        <taxon>Bacteria</taxon>
        <taxon>Bacillati</taxon>
        <taxon>Actinomycetota</taxon>
        <taxon>Actinomycetes</taxon>
        <taxon>Pseudonocardiales</taxon>
        <taxon>Pseudonocardiaceae</taxon>
        <taxon>Amycolatopsis</taxon>
    </lineage>
</organism>
<dbReference type="RefSeq" id="WP_345399588.1">
    <property type="nucleotide sequence ID" value="NZ_BAABHG010000010.1"/>
</dbReference>
<dbReference type="InterPro" id="IPR020904">
    <property type="entry name" value="Sc_DH/Rdtase_CS"/>
</dbReference>
<dbReference type="InterPro" id="IPR057326">
    <property type="entry name" value="KR_dom"/>
</dbReference>
<gene>
    <name evidence="4" type="ORF">ACFSYJ_40130</name>
</gene>
<dbReference type="Proteomes" id="UP001597419">
    <property type="component" value="Unassembled WGS sequence"/>
</dbReference>
<evidence type="ECO:0000313" key="4">
    <source>
        <dbReference type="EMBL" id="MFD2464882.1"/>
    </source>
</evidence>
<evidence type="ECO:0000313" key="5">
    <source>
        <dbReference type="Proteomes" id="UP001597419"/>
    </source>
</evidence>
<dbReference type="EC" id="1.1.1.-" evidence="4"/>
<dbReference type="Pfam" id="PF13561">
    <property type="entry name" value="adh_short_C2"/>
    <property type="match status" value="1"/>
</dbReference>
<evidence type="ECO:0000259" key="3">
    <source>
        <dbReference type="SMART" id="SM00822"/>
    </source>
</evidence>
<feature type="domain" description="Ketoreductase" evidence="3">
    <location>
        <begin position="6"/>
        <end position="176"/>
    </location>
</feature>
<dbReference type="InterPro" id="IPR002347">
    <property type="entry name" value="SDR_fam"/>
</dbReference>
<proteinExistence type="inferred from homology"/>
<comment type="similarity">
    <text evidence="1">Belongs to the short-chain dehydrogenases/reductases (SDR) family.</text>
</comment>
<dbReference type="EMBL" id="JBHUKU010000028">
    <property type="protein sequence ID" value="MFD2464882.1"/>
    <property type="molecule type" value="Genomic_DNA"/>
</dbReference>
<dbReference type="Gene3D" id="3.40.50.720">
    <property type="entry name" value="NAD(P)-binding Rossmann-like Domain"/>
    <property type="match status" value="1"/>
</dbReference>
<keyword evidence="5" id="KW-1185">Reference proteome</keyword>
<evidence type="ECO:0000256" key="2">
    <source>
        <dbReference type="ARBA" id="ARBA00023002"/>
    </source>
</evidence>
<dbReference type="GO" id="GO:0016491">
    <property type="term" value="F:oxidoreductase activity"/>
    <property type="evidence" value="ECO:0007669"/>
    <property type="project" value="UniProtKB-KW"/>
</dbReference>
<dbReference type="PRINTS" id="PR00081">
    <property type="entry name" value="GDHRDH"/>
</dbReference>